<evidence type="ECO:0000313" key="3">
    <source>
        <dbReference type="EMBL" id="KAK3347130.1"/>
    </source>
</evidence>
<organism evidence="3 4">
    <name type="scientific">Lasiosphaeria hispida</name>
    <dbReference type="NCBI Taxonomy" id="260671"/>
    <lineage>
        <taxon>Eukaryota</taxon>
        <taxon>Fungi</taxon>
        <taxon>Dikarya</taxon>
        <taxon>Ascomycota</taxon>
        <taxon>Pezizomycotina</taxon>
        <taxon>Sordariomycetes</taxon>
        <taxon>Sordariomycetidae</taxon>
        <taxon>Sordariales</taxon>
        <taxon>Lasiosphaeriaceae</taxon>
        <taxon>Lasiosphaeria</taxon>
    </lineage>
</organism>
<dbReference type="GO" id="GO:0004523">
    <property type="term" value="F:RNA-DNA hybrid ribonuclease activity"/>
    <property type="evidence" value="ECO:0007669"/>
    <property type="project" value="InterPro"/>
</dbReference>
<dbReference type="Pfam" id="PF00075">
    <property type="entry name" value="RNase_H"/>
    <property type="match status" value="1"/>
</dbReference>
<sequence length="211" mass="23968">AGPSRARSPQPATLFTPQDGTLSPEAHFPLQTISTPDGPPYPRFVNRFDSREMLLVIDGSCINNGRHASKNEEPMAGCSFMFKGVSSLYISEAHPTPLAKASGNIAFRLERRGPHDTEIENSSNRAKLRAAIAALQFRAWDSEGWRRVVVLTDLEYIVLGATGWLSRWVERQWRKPRGAGRYLNRDLWEELQECIDRLRERGCEVSFWLVR</sequence>
<dbReference type="AlphaFoldDB" id="A0AAJ0HD31"/>
<comment type="caution">
    <text evidence="3">The sequence shown here is derived from an EMBL/GenBank/DDBJ whole genome shotgun (WGS) entry which is preliminary data.</text>
</comment>
<dbReference type="PROSITE" id="PS50879">
    <property type="entry name" value="RNASE_H_1"/>
    <property type="match status" value="1"/>
</dbReference>
<keyword evidence="4" id="KW-1185">Reference proteome</keyword>
<dbReference type="Gene3D" id="3.30.420.10">
    <property type="entry name" value="Ribonuclease H-like superfamily/Ribonuclease H"/>
    <property type="match status" value="1"/>
</dbReference>
<reference evidence="3" key="2">
    <citation type="submission" date="2023-06" db="EMBL/GenBank/DDBJ databases">
        <authorList>
            <consortium name="Lawrence Berkeley National Laboratory"/>
            <person name="Haridas S."/>
            <person name="Hensen N."/>
            <person name="Bonometti L."/>
            <person name="Westerberg I."/>
            <person name="Brannstrom I.O."/>
            <person name="Guillou S."/>
            <person name="Cros-Aarteil S."/>
            <person name="Calhoun S."/>
            <person name="Kuo A."/>
            <person name="Mondo S."/>
            <person name="Pangilinan J."/>
            <person name="Riley R."/>
            <person name="Labutti K."/>
            <person name="Andreopoulos B."/>
            <person name="Lipzen A."/>
            <person name="Chen C."/>
            <person name="Yanf M."/>
            <person name="Daum C."/>
            <person name="Ng V."/>
            <person name="Clum A."/>
            <person name="Steindorff A."/>
            <person name="Ohm R."/>
            <person name="Martin F."/>
            <person name="Silar P."/>
            <person name="Natvig D."/>
            <person name="Lalanne C."/>
            <person name="Gautier V."/>
            <person name="Ament-Velasquez S.L."/>
            <person name="Kruys A."/>
            <person name="Hutchinson M.I."/>
            <person name="Powell A.J."/>
            <person name="Barry K."/>
            <person name="Miller A.N."/>
            <person name="Grigoriev I.V."/>
            <person name="Debuchy R."/>
            <person name="Gladieux P."/>
            <person name="Thoren M.H."/>
            <person name="Johannesson H."/>
        </authorList>
    </citation>
    <scope>NUCLEOTIDE SEQUENCE</scope>
    <source>
        <strain evidence="3">CBS 955.72</strain>
    </source>
</reference>
<dbReference type="EMBL" id="JAUIQD010000006">
    <property type="protein sequence ID" value="KAK3347130.1"/>
    <property type="molecule type" value="Genomic_DNA"/>
</dbReference>
<dbReference type="InterPro" id="IPR036397">
    <property type="entry name" value="RNaseH_sf"/>
</dbReference>
<dbReference type="GO" id="GO:0003676">
    <property type="term" value="F:nucleic acid binding"/>
    <property type="evidence" value="ECO:0007669"/>
    <property type="project" value="InterPro"/>
</dbReference>
<accession>A0AAJ0HD31</accession>
<reference evidence="3" key="1">
    <citation type="journal article" date="2023" name="Mol. Phylogenet. Evol.">
        <title>Genome-scale phylogeny and comparative genomics of the fungal order Sordariales.</title>
        <authorList>
            <person name="Hensen N."/>
            <person name="Bonometti L."/>
            <person name="Westerberg I."/>
            <person name="Brannstrom I.O."/>
            <person name="Guillou S."/>
            <person name="Cros-Aarteil S."/>
            <person name="Calhoun S."/>
            <person name="Haridas S."/>
            <person name="Kuo A."/>
            <person name="Mondo S."/>
            <person name="Pangilinan J."/>
            <person name="Riley R."/>
            <person name="LaButti K."/>
            <person name="Andreopoulos B."/>
            <person name="Lipzen A."/>
            <person name="Chen C."/>
            <person name="Yan M."/>
            <person name="Daum C."/>
            <person name="Ng V."/>
            <person name="Clum A."/>
            <person name="Steindorff A."/>
            <person name="Ohm R.A."/>
            <person name="Martin F."/>
            <person name="Silar P."/>
            <person name="Natvig D.O."/>
            <person name="Lalanne C."/>
            <person name="Gautier V."/>
            <person name="Ament-Velasquez S.L."/>
            <person name="Kruys A."/>
            <person name="Hutchinson M.I."/>
            <person name="Powell A.J."/>
            <person name="Barry K."/>
            <person name="Miller A.N."/>
            <person name="Grigoriev I.V."/>
            <person name="Debuchy R."/>
            <person name="Gladieux P."/>
            <person name="Hiltunen Thoren M."/>
            <person name="Johannesson H."/>
        </authorList>
    </citation>
    <scope>NUCLEOTIDE SEQUENCE</scope>
    <source>
        <strain evidence="3">CBS 955.72</strain>
    </source>
</reference>
<evidence type="ECO:0000256" key="1">
    <source>
        <dbReference type="SAM" id="MobiDB-lite"/>
    </source>
</evidence>
<dbReference type="InterPro" id="IPR002156">
    <property type="entry name" value="RNaseH_domain"/>
</dbReference>
<dbReference type="Proteomes" id="UP001275084">
    <property type="component" value="Unassembled WGS sequence"/>
</dbReference>
<feature type="domain" description="RNase H type-1" evidence="2">
    <location>
        <begin position="49"/>
        <end position="211"/>
    </location>
</feature>
<dbReference type="InterPro" id="IPR012337">
    <property type="entry name" value="RNaseH-like_sf"/>
</dbReference>
<protein>
    <recommendedName>
        <fullName evidence="2">RNase H type-1 domain-containing protein</fullName>
    </recommendedName>
</protein>
<gene>
    <name evidence="3" type="ORF">B0T25DRAFT_413974</name>
</gene>
<feature type="non-terminal residue" evidence="3">
    <location>
        <position position="1"/>
    </location>
</feature>
<name>A0AAJ0HD31_9PEZI</name>
<feature type="compositionally biased region" description="Polar residues" evidence="1">
    <location>
        <begin position="10"/>
        <end position="21"/>
    </location>
</feature>
<evidence type="ECO:0000313" key="4">
    <source>
        <dbReference type="Proteomes" id="UP001275084"/>
    </source>
</evidence>
<evidence type="ECO:0000259" key="2">
    <source>
        <dbReference type="PROSITE" id="PS50879"/>
    </source>
</evidence>
<dbReference type="SUPFAM" id="SSF53098">
    <property type="entry name" value="Ribonuclease H-like"/>
    <property type="match status" value="1"/>
</dbReference>
<proteinExistence type="predicted"/>
<feature type="region of interest" description="Disordered" evidence="1">
    <location>
        <begin position="1"/>
        <end position="23"/>
    </location>
</feature>
<feature type="non-terminal residue" evidence="3">
    <location>
        <position position="211"/>
    </location>
</feature>